<feature type="non-terminal residue" evidence="2">
    <location>
        <position position="1"/>
    </location>
</feature>
<proteinExistence type="predicted"/>
<keyword evidence="1" id="KW-1133">Transmembrane helix</keyword>
<evidence type="ECO:0000313" key="2">
    <source>
        <dbReference type="EMBL" id="CDW31823.1"/>
    </source>
</evidence>
<name>A0A0K2U0Q7_LEPSM</name>
<sequence>CIQTIQMRGSNHFIMTYVICCLVYLSIFVLLVFSTPTFFDDKKGNKNGVKCILFYDKQYEVREKVIYITKCATMYKKICQPVSTIQLQNAYVNECKTNYIESCHTSYSVVKEMSCKNYQKEYCDQISSTQHQQNCVIAYEKKCNSYDGKCILKPKHKCSTIPVPIIVKNCNNFPKKYCHTPNKSIPKTICRHIPTQNCGKILKNIPRKVEKKICSKVPSTNCSKVPRTKTFTVPVIVPRKVCEKVGEKKSKKY</sequence>
<keyword evidence="1" id="KW-0812">Transmembrane</keyword>
<keyword evidence="1" id="KW-0472">Membrane</keyword>
<organism evidence="2">
    <name type="scientific">Lepeophtheirus salmonis</name>
    <name type="common">Salmon louse</name>
    <name type="synonym">Caligus salmonis</name>
    <dbReference type="NCBI Taxonomy" id="72036"/>
    <lineage>
        <taxon>Eukaryota</taxon>
        <taxon>Metazoa</taxon>
        <taxon>Ecdysozoa</taxon>
        <taxon>Arthropoda</taxon>
        <taxon>Crustacea</taxon>
        <taxon>Multicrustacea</taxon>
        <taxon>Hexanauplia</taxon>
        <taxon>Copepoda</taxon>
        <taxon>Siphonostomatoida</taxon>
        <taxon>Caligidae</taxon>
        <taxon>Lepeophtheirus</taxon>
    </lineage>
</organism>
<evidence type="ECO:0000256" key="1">
    <source>
        <dbReference type="SAM" id="Phobius"/>
    </source>
</evidence>
<feature type="transmembrane region" description="Helical" evidence="1">
    <location>
        <begin position="12"/>
        <end position="33"/>
    </location>
</feature>
<protein>
    <submittedName>
        <fullName evidence="2">Uncharacterized protein</fullName>
    </submittedName>
</protein>
<dbReference type="AlphaFoldDB" id="A0A0K2U0Q7"/>
<dbReference type="EMBL" id="HACA01014462">
    <property type="protein sequence ID" value="CDW31823.1"/>
    <property type="molecule type" value="Transcribed_RNA"/>
</dbReference>
<accession>A0A0K2U0Q7</accession>
<reference evidence="2" key="1">
    <citation type="submission" date="2014-05" db="EMBL/GenBank/DDBJ databases">
        <authorList>
            <person name="Chronopoulou M."/>
        </authorList>
    </citation>
    <scope>NUCLEOTIDE SEQUENCE</scope>
    <source>
        <tissue evidence="2">Whole organism</tissue>
    </source>
</reference>